<dbReference type="OrthoDB" id="6190427at2759"/>
<feature type="compositionally biased region" description="Polar residues" evidence="1">
    <location>
        <begin position="488"/>
        <end position="502"/>
    </location>
</feature>
<reference evidence="2 3" key="1">
    <citation type="submission" date="2020-06" db="EMBL/GenBank/DDBJ databases">
        <authorList>
            <person name="Li R."/>
            <person name="Bekaert M."/>
        </authorList>
    </citation>
    <scope>NUCLEOTIDE SEQUENCE [LARGE SCALE GENOMIC DNA]</scope>
    <source>
        <strain evidence="3">wild</strain>
    </source>
</reference>
<dbReference type="EMBL" id="CACVKT020006043">
    <property type="protein sequence ID" value="CAC5399703.1"/>
    <property type="molecule type" value="Genomic_DNA"/>
</dbReference>
<evidence type="ECO:0000313" key="2">
    <source>
        <dbReference type="EMBL" id="CAC5399703.1"/>
    </source>
</evidence>
<protein>
    <submittedName>
        <fullName evidence="2">Uncharacterized protein</fullName>
    </submittedName>
</protein>
<dbReference type="Proteomes" id="UP000507470">
    <property type="component" value="Unassembled WGS sequence"/>
</dbReference>
<feature type="region of interest" description="Disordered" evidence="1">
    <location>
        <begin position="119"/>
        <end position="146"/>
    </location>
</feature>
<evidence type="ECO:0000313" key="3">
    <source>
        <dbReference type="Proteomes" id="UP000507470"/>
    </source>
</evidence>
<evidence type="ECO:0000256" key="1">
    <source>
        <dbReference type="SAM" id="MobiDB-lite"/>
    </source>
</evidence>
<gene>
    <name evidence="2" type="ORF">MCOR_33945</name>
</gene>
<sequence length="563" mass="64481">MSDSGDKNTKDIEEKRIRNLTEKGQEMFQENKMAHKDKLQKLWNQVEQTVSEVDKPYVLQGMRQLHDALIDVYYKYNTASHVFNEFLRRANTQESLLEMESQFSIQKAHKMVVDGALSRLKTPPRRSGSRHSSSHSGDSKRSSVIARKRAEVEAAKAKMKYAEQEAMILKQQALLEEQQDVSNANVTRQKADLKADLGLIAQQKEAAGAKAELAALELEESEGSQRDLQLAEYNVVQVVDTTERTKQYINSLPNAENQIKETQNGIEQMADKQESTRIPQPHKFPNFKPTPRGPLLSAFIKNDNNETPGFTVQQPHLNVKATPFTPLKLEMEDKTVNNSAFADQEQFLAAGTRLLTREDVNKGTSSQRIIPDFPLENTDTDKEIRPLVSVSKTNVNDITKLGSNRFERFSSWMALVRAIARLKHFLSSVYSGTFHRWHSCVDCKSVHSFEEAQKFIIRVVQREVYDSELSCLKENSKPPSYNRKPPSYNRQLPSYNRKTPSYNRKPPSYNRKPPSYNRKAPSYNRKAPSYNRKPPSYNRKAPSYNRKAPSYNRNAPSYNKKDT</sequence>
<proteinExistence type="predicted"/>
<keyword evidence="3" id="KW-1185">Reference proteome</keyword>
<organism evidence="2 3">
    <name type="scientific">Mytilus coruscus</name>
    <name type="common">Sea mussel</name>
    <dbReference type="NCBI Taxonomy" id="42192"/>
    <lineage>
        <taxon>Eukaryota</taxon>
        <taxon>Metazoa</taxon>
        <taxon>Spiralia</taxon>
        <taxon>Lophotrochozoa</taxon>
        <taxon>Mollusca</taxon>
        <taxon>Bivalvia</taxon>
        <taxon>Autobranchia</taxon>
        <taxon>Pteriomorphia</taxon>
        <taxon>Mytilida</taxon>
        <taxon>Mytiloidea</taxon>
        <taxon>Mytilidae</taxon>
        <taxon>Mytilinae</taxon>
        <taxon>Mytilus</taxon>
    </lineage>
</organism>
<feature type="region of interest" description="Disordered" evidence="1">
    <location>
        <begin position="474"/>
        <end position="563"/>
    </location>
</feature>
<feature type="compositionally biased region" description="Basic residues" evidence="1">
    <location>
        <begin position="122"/>
        <end position="133"/>
    </location>
</feature>
<name>A0A6J8CTB2_MYTCO</name>
<accession>A0A6J8CTB2</accession>
<dbReference type="AlphaFoldDB" id="A0A6J8CTB2"/>